<evidence type="ECO:0000313" key="2">
    <source>
        <dbReference type="Proteomes" id="UP001063698"/>
    </source>
</evidence>
<dbReference type="KEGG" id="ipc:IPA_05760"/>
<proteinExistence type="predicted"/>
<evidence type="ECO:0000313" key="1">
    <source>
        <dbReference type="EMBL" id="UXD22519.1"/>
    </source>
</evidence>
<sequence>MLEELLKNAYAKELDKCVVGIINRQGKNIRVLIRPLACYALYGGSLVDPWDTQIPLHRIHCLRCEKIRYEVCPTSEVPKCERIKGEWGEAIVCECGGGKVVRGSRGYDPVYALRGPPYPLVYSGQIVDCLPQGECEGFLERRGVWYWYY</sequence>
<dbReference type="AlphaFoldDB" id="A0A977KBB2"/>
<dbReference type="Proteomes" id="UP001063698">
    <property type="component" value="Chromosome"/>
</dbReference>
<gene>
    <name evidence="1" type="ORF">IPA_05760</name>
</gene>
<keyword evidence="2" id="KW-1185">Reference proteome</keyword>
<dbReference type="EMBL" id="CP006868">
    <property type="protein sequence ID" value="UXD22519.1"/>
    <property type="molecule type" value="Genomic_DNA"/>
</dbReference>
<protein>
    <submittedName>
        <fullName evidence="1">Uncharacterized protein</fullName>
    </submittedName>
</protein>
<organism evidence="1 2">
    <name type="scientific">Ignicoccus pacificus DSM 13166</name>
    <dbReference type="NCBI Taxonomy" id="940294"/>
    <lineage>
        <taxon>Archaea</taxon>
        <taxon>Thermoproteota</taxon>
        <taxon>Thermoprotei</taxon>
        <taxon>Desulfurococcales</taxon>
        <taxon>Desulfurococcaceae</taxon>
        <taxon>Ignicoccus</taxon>
    </lineage>
</organism>
<reference evidence="1" key="1">
    <citation type="submission" date="2013-11" db="EMBL/GenBank/DDBJ databases">
        <title>Comparative genomics of Ignicoccus.</title>
        <authorList>
            <person name="Podar M."/>
        </authorList>
    </citation>
    <scope>NUCLEOTIDE SEQUENCE</scope>
    <source>
        <strain evidence="1">DSM 13166</strain>
    </source>
</reference>
<accession>A0A977KBB2</accession>
<name>A0A977KBB2_9CREN</name>